<accession>A0ACB9UXE3</accession>
<name>A0ACB9UXE3_9CETA</name>
<evidence type="ECO:0000313" key="2">
    <source>
        <dbReference type="Proteomes" id="UP001057279"/>
    </source>
</evidence>
<organism evidence="1 2">
    <name type="scientific">Ovis ammon polii x Ovis aries</name>
    <dbReference type="NCBI Taxonomy" id="2918886"/>
    <lineage>
        <taxon>Eukaryota</taxon>
        <taxon>Metazoa</taxon>
        <taxon>Chordata</taxon>
        <taxon>Craniata</taxon>
        <taxon>Vertebrata</taxon>
        <taxon>Euteleostomi</taxon>
        <taxon>Mammalia</taxon>
        <taxon>Eutheria</taxon>
        <taxon>Laurasiatheria</taxon>
        <taxon>Artiodactyla</taxon>
        <taxon>Ruminantia</taxon>
        <taxon>Pecora</taxon>
        <taxon>Bovidae</taxon>
        <taxon>Caprinae</taxon>
        <taxon>Ovis</taxon>
    </lineage>
</organism>
<gene>
    <name evidence="1" type="ORF">MJG53_008764</name>
</gene>
<evidence type="ECO:0000313" key="1">
    <source>
        <dbReference type="EMBL" id="KAI4582213.1"/>
    </source>
</evidence>
<protein>
    <submittedName>
        <fullName evidence="1">Uncharacterized protein</fullName>
    </submittedName>
</protein>
<dbReference type="Proteomes" id="UP001057279">
    <property type="component" value="Linkage Group LG08"/>
</dbReference>
<sequence length="92" mass="10319">MMGRGLRERKHRSAMITDTVDAWDELFDLFQCGLKLEETENSCNEINGSNTVDPTSDKDFLQAATAKDSLIDLNLEQLFSESPEGSPFPRHG</sequence>
<dbReference type="EMBL" id="CM043033">
    <property type="protein sequence ID" value="KAI4582213.1"/>
    <property type="molecule type" value="Genomic_DNA"/>
</dbReference>
<keyword evidence="2" id="KW-1185">Reference proteome</keyword>
<proteinExistence type="predicted"/>
<comment type="caution">
    <text evidence="1">The sequence shown here is derived from an EMBL/GenBank/DDBJ whole genome shotgun (WGS) entry which is preliminary data.</text>
</comment>
<reference evidence="1" key="1">
    <citation type="submission" date="2022-03" db="EMBL/GenBank/DDBJ databases">
        <title>Genomic analyses of argali, domestic sheep and their hybrids provide insights into chromosomal evolution, heterosis and genetic basis of agronomic traits.</title>
        <authorList>
            <person name="Li M."/>
        </authorList>
    </citation>
    <scope>NUCLEOTIDE SEQUENCE</scope>
    <source>
        <strain evidence="1">F1 hybrid</strain>
    </source>
</reference>